<reference evidence="2" key="1">
    <citation type="submission" date="2022-06" db="EMBL/GenBank/DDBJ databases">
        <title>New cyanobacteria of genus Symplocastrum in benthos of Lake Baikal.</title>
        <authorList>
            <person name="Sorokovikova E."/>
            <person name="Tikhonova I."/>
            <person name="Krasnopeev A."/>
            <person name="Evseev P."/>
            <person name="Gladkikh A."/>
            <person name="Belykh O."/>
        </authorList>
    </citation>
    <scope>NUCLEOTIDE SEQUENCE</scope>
    <source>
        <strain evidence="2">BBK-W-15</strain>
    </source>
</reference>
<evidence type="ECO:0000256" key="1">
    <source>
        <dbReference type="SAM" id="Phobius"/>
    </source>
</evidence>
<comment type="caution">
    <text evidence="2">The sequence shown here is derived from an EMBL/GenBank/DDBJ whole genome shotgun (WGS) entry which is preliminary data.</text>
</comment>
<keyword evidence="1" id="KW-1133">Transmembrane helix</keyword>
<evidence type="ECO:0000313" key="2">
    <source>
        <dbReference type="EMBL" id="MCP2731425.1"/>
    </source>
</evidence>
<dbReference type="Pfam" id="PF18159">
    <property type="entry name" value="S_4TM"/>
    <property type="match status" value="1"/>
</dbReference>
<sequence>MNNIPQEQNTQRSLELLAAQRQLYSDAKNLQMVSVIMSVPVVIVWSILIALFPLLAVYAALWGIIAALLELLVFSRLQKSTQEKAAKIQQIFDCEVLQFNWASLNCGIRVEPETIIDAYNRYKRKNRNITKIQNWYPVIVDQLPIHQARIICQRSNVWWDAQLRRRYSKWIVFILFTLIVIVLLIGLIGGLTLEKFLLAVLAPLTPAFVFSLRQYTEHNEAAVRLDRLREKAEALVQEIINRRYTPQDLERESDRLQTQIYDNRRRSPLILDWLYSRLRNEDEEKMNKGAESLVQELSQNP</sequence>
<dbReference type="Proteomes" id="UP001204953">
    <property type="component" value="Unassembled WGS sequence"/>
</dbReference>
<keyword evidence="1" id="KW-0812">Transmembrane</keyword>
<dbReference type="AlphaFoldDB" id="A0AAE3GVI2"/>
<feature type="transmembrane region" description="Helical" evidence="1">
    <location>
        <begin position="170"/>
        <end position="190"/>
    </location>
</feature>
<organism evidence="2 3">
    <name type="scientific">Limnofasciculus baicalensis BBK-W-15</name>
    <dbReference type="NCBI Taxonomy" id="2699891"/>
    <lineage>
        <taxon>Bacteria</taxon>
        <taxon>Bacillati</taxon>
        <taxon>Cyanobacteriota</taxon>
        <taxon>Cyanophyceae</taxon>
        <taxon>Coleofasciculales</taxon>
        <taxon>Coleofasciculaceae</taxon>
        <taxon>Limnofasciculus</taxon>
        <taxon>Limnofasciculus baicalensis</taxon>
    </lineage>
</organism>
<keyword evidence="3" id="KW-1185">Reference proteome</keyword>
<dbReference type="EMBL" id="JAMZMM010000328">
    <property type="protein sequence ID" value="MCP2731425.1"/>
    <property type="molecule type" value="Genomic_DNA"/>
</dbReference>
<feature type="transmembrane region" description="Helical" evidence="1">
    <location>
        <begin position="55"/>
        <end position="74"/>
    </location>
</feature>
<feature type="transmembrane region" description="Helical" evidence="1">
    <location>
        <begin position="30"/>
        <end position="49"/>
    </location>
</feature>
<accession>A0AAE3GVI2</accession>
<protein>
    <submittedName>
        <fullName evidence="2">S-4TM family putative pore-forming effector</fullName>
    </submittedName>
</protein>
<dbReference type="RefSeq" id="WP_254014165.1">
    <property type="nucleotide sequence ID" value="NZ_JAMZMM010000328.1"/>
</dbReference>
<keyword evidence="1" id="KW-0472">Membrane</keyword>
<gene>
    <name evidence="2" type="ORF">NJ959_23645</name>
</gene>
<name>A0AAE3GVI2_9CYAN</name>
<evidence type="ECO:0000313" key="3">
    <source>
        <dbReference type="Proteomes" id="UP001204953"/>
    </source>
</evidence>
<dbReference type="InterPro" id="IPR049920">
    <property type="entry name" value="IK1_05631-like"/>
</dbReference>
<proteinExistence type="predicted"/>